<dbReference type="SUPFAM" id="SSF56214">
    <property type="entry name" value="4'-phosphopantetheinyl transferase"/>
    <property type="match status" value="2"/>
</dbReference>
<dbReference type="PANTHER" id="PTHR12215">
    <property type="entry name" value="PHOSPHOPANTETHEINE TRANSFERASE"/>
    <property type="match status" value="1"/>
</dbReference>
<dbReference type="EMBL" id="JAVDXT010000002">
    <property type="protein sequence ID" value="MDR7378239.1"/>
    <property type="molecule type" value="Genomic_DNA"/>
</dbReference>
<dbReference type="RefSeq" id="WP_310374200.1">
    <property type="nucleotide sequence ID" value="NZ_JAVDXT010000002.1"/>
</dbReference>
<feature type="domain" description="4'-phosphopantetheinyl transferase" evidence="3">
    <location>
        <begin position="101"/>
        <end position="186"/>
    </location>
</feature>
<keyword evidence="5" id="KW-1185">Reference proteome</keyword>
<dbReference type="PANTHER" id="PTHR12215:SF10">
    <property type="entry name" value="L-AMINOADIPATE-SEMIALDEHYDE DEHYDROGENASE-PHOSPHOPANTETHEINYL TRANSFERASE"/>
    <property type="match status" value="1"/>
</dbReference>
<evidence type="ECO:0000256" key="2">
    <source>
        <dbReference type="ARBA" id="ARBA00022679"/>
    </source>
</evidence>
<dbReference type="InterPro" id="IPR008278">
    <property type="entry name" value="4-PPantetheinyl_Trfase_dom"/>
</dbReference>
<evidence type="ECO:0000259" key="3">
    <source>
        <dbReference type="Pfam" id="PF01648"/>
    </source>
</evidence>
<comment type="similarity">
    <text evidence="1">Belongs to the P-Pant transferase superfamily. Gsp/Sfp/HetI/AcpT family.</text>
</comment>
<dbReference type="Pfam" id="PF01648">
    <property type="entry name" value="ACPS"/>
    <property type="match status" value="1"/>
</dbReference>
<reference evidence="4 5" key="1">
    <citation type="submission" date="2023-07" db="EMBL/GenBank/DDBJ databases">
        <title>Sorghum-associated microbial communities from plants grown in Nebraska, USA.</title>
        <authorList>
            <person name="Schachtman D."/>
        </authorList>
    </citation>
    <scope>NUCLEOTIDE SEQUENCE [LARGE SCALE GENOMIC DNA]</scope>
    <source>
        <strain evidence="4 5">BE313</strain>
    </source>
</reference>
<proteinExistence type="inferred from homology"/>
<evidence type="ECO:0000313" key="5">
    <source>
        <dbReference type="Proteomes" id="UP001180487"/>
    </source>
</evidence>
<dbReference type="InterPro" id="IPR037143">
    <property type="entry name" value="4-PPantetheinyl_Trfase_dom_sf"/>
</dbReference>
<sequence length="219" mass="23132">MCVASVAQCAAEVAQTDLQWLSAHEAHRLAQISAPLRRRQFLAGHWLARQALSAFAGAAAPRLWGLSANAVGAPAVLGHPHLHLSLSHSADWVVCAVSDAPIGVDIEAPARARDWTGMAATVFSEVELKDAEGLDPADALQQFYRIWTLKEAWFKSQGEALALAQLAALHTQAMPAGQGNARVWQPEGVTLALVVSADAQIVGGGWVAAAPSWWQVAAA</sequence>
<organism evidence="4 5">
    <name type="scientific">Rhodoferax ferrireducens</name>
    <dbReference type="NCBI Taxonomy" id="192843"/>
    <lineage>
        <taxon>Bacteria</taxon>
        <taxon>Pseudomonadati</taxon>
        <taxon>Pseudomonadota</taxon>
        <taxon>Betaproteobacteria</taxon>
        <taxon>Burkholderiales</taxon>
        <taxon>Comamonadaceae</taxon>
        <taxon>Rhodoferax</taxon>
    </lineage>
</organism>
<evidence type="ECO:0000256" key="1">
    <source>
        <dbReference type="ARBA" id="ARBA00010990"/>
    </source>
</evidence>
<dbReference type="InterPro" id="IPR050559">
    <property type="entry name" value="P-Pant_transferase_sf"/>
</dbReference>
<dbReference type="Proteomes" id="UP001180487">
    <property type="component" value="Unassembled WGS sequence"/>
</dbReference>
<name>A0ABU2CA72_9BURK</name>
<accession>A0ABU2CA72</accession>
<protein>
    <submittedName>
        <fullName evidence="4">Phosphopantetheinyl transferase</fullName>
    </submittedName>
</protein>
<evidence type="ECO:0000313" key="4">
    <source>
        <dbReference type="EMBL" id="MDR7378239.1"/>
    </source>
</evidence>
<dbReference type="Gene3D" id="3.90.470.20">
    <property type="entry name" value="4'-phosphopantetheinyl transferase domain"/>
    <property type="match status" value="1"/>
</dbReference>
<keyword evidence="2 4" id="KW-0808">Transferase</keyword>
<dbReference type="GO" id="GO:0016740">
    <property type="term" value="F:transferase activity"/>
    <property type="evidence" value="ECO:0007669"/>
    <property type="project" value="UniProtKB-KW"/>
</dbReference>
<gene>
    <name evidence="4" type="ORF">J2X19_002918</name>
</gene>
<comment type="caution">
    <text evidence="4">The sequence shown here is derived from an EMBL/GenBank/DDBJ whole genome shotgun (WGS) entry which is preliminary data.</text>
</comment>